<dbReference type="CDD" id="cd00616">
    <property type="entry name" value="AHBA_syn"/>
    <property type="match status" value="1"/>
</dbReference>
<dbReference type="PANTHER" id="PTHR30244">
    <property type="entry name" value="TRANSAMINASE"/>
    <property type="match status" value="1"/>
</dbReference>
<accession>Q8GMJ8</accession>
<dbReference type="EMBL" id="AY035396">
    <property type="protein sequence ID" value="AAK60453.1"/>
    <property type="molecule type" value="Genomic_DNA"/>
</dbReference>
<dbReference type="InterPro" id="IPR015421">
    <property type="entry name" value="PyrdxlP-dep_Trfase_major"/>
</dbReference>
<evidence type="ECO:0000256" key="5">
    <source>
        <dbReference type="RuleBase" id="RU004508"/>
    </source>
</evidence>
<name>Q8GMJ8_ECOLX</name>
<dbReference type="PATRIC" id="fig|562.7006.peg.496"/>
<dbReference type="GO" id="GO:0000271">
    <property type="term" value="P:polysaccharide biosynthetic process"/>
    <property type="evidence" value="ECO:0007669"/>
    <property type="project" value="TreeGrafter"/>
</dbReference>
<organism evidence="6">
    <name type="scientific">Escherichia coli</name>
    <dbReference type="NCBI Taxonomy" id="562"/>
    <lineage>
        <taxon>Bacteria</taxon>
        <taxon>Pseudomonadati</taxon>
        <taxon>Pseudomonadota</taxon>
        <taxon>Gammaproteobacteria</taxon>
        <taxon>Enterobacterales</taxon>
        <taxon>Enterobacteriaceae</taxon>
        <taxon>Escherichia</taxon>
    </lineage>
</organism>
<keyword evidence="6" id="KW-0808">Transferase</keyword>
<proteinExistence type="inferred from homology"/>
<dbReference type="GO" id="GO:0030170">
    <property type="term" value="F:pyridoxal phosphate binding"/>
    <property type="evidence" value="ECO:0007669"/>
    <property type="project" value="UniProtKB-ARBA"/>
</dbReference>
<protein>
    <submittedName>
        <fullName evidence="6">Putative aminotransferase</fullName>
    </submittedName>
</protein>
<dbReference type="AlphaFoldDB" id="Q8GMJ8"/>
<feature type="modified residue" description="N6-(pyridoxal phosphate)lysine" evidence="4">
    <location>
        <position position="191"/>
    </location>
</feature>
<keyword evidence="6" id="KW-0032">Aminotransferase</keyword>
<keyword evidence="1 4" id="KW-0663">Pyridoxal phosphate</keyword>
<dbReference type="SUPFAM" id="SSF53383">
    <property type="entry name" value="PLP-dependent transferases"/>
    <property type="match status" value="1"/>
</dbReference>
<dbReference type="PIRSF" id="PIRSF000390">
    <property type="entry name" value="PLP_StrS"/>
    <property type="match status" value="1"/>
</dbReference>
<evidence type="ECO:0000256" key="4">
    <source>
        <dbReference type="PIRSR" id="PIRSR000390-2"/>
    </source>
</evidence>
<evidence type="ECO:0000256" key="1">
    <source>
        <dbReference type="ARBA" id="ARBA00022898"/>
    </source>
</evidence>
<dbReference type="RefSeq" id="WP_000717715.1">
    <property type="nucleotide sequence ID" value="NZ_AP024582.1"/>
</dbReference>
<gene>
    <name evidence="6" type="primary">wbsD</name>
</gene>
<dbReference type="InterPro" id="IPR015422">
    <property type="entry name" value="PyrdxlP-dep_Trfase_small"/>
</dbReference>
<dbReference type="FunFam" id="3.40.640.10:FF:000089">
    <property type="entry name" value="Aminotransferase, DegT/DnrJ/EryC1/StrS family"/>
    <property type="match status" value="1"/>
</dbReference>
<dbReference type="Gene3D" id="3.90.1150.10">
    <property type="entry name" value="Aspartate Aminotransferase, domain 1"/>
    <property type="match status" value="1"/>
</dbReference>
<sequence length="370" mass="41719">MKKIDFLNLKMMNQPYRADILNAITKVVDSGWYIQGEEVRNFEHEFASFIGSKYCVGVANGLDALSITLKAWILLGKIKEGDEVIVPANTFIATVLAITQNHLKPIFVEPDEETFNINVDMIRNVITEKTKVIIPVHLYGQVAEMNKIRELADLHDLLILEDSAQAHGAMYNNLKAGNLGDAGAFSFYPGKNLGALGDAGAVVTDNQELAETIRAIGNYGAHVKYKHDVQGVNSRLDEIQAAILRVKLKYINNEIESRRIIANNYLTKIINPIIRLPKIDNNAELSHVWHLFVIKTNERNKLQDYLAKHSVQTLIHYPIPIHKQLAYNNLNTYSYPITEKLHDEILSLPIGSFLSIEDADYIVSLINEFE</sequence>
<dbReference type="PANTHER" id="PTHR30244:SF36">
    <property type="entry name" value="3-OXO-GLUCOSE-6-PHOSPHATE:GLUTAMATE AMINOTRANSFERASE"/>
    <property type="match status" value="1"/>
</dbReference>
<evidence type="ECO:0000313" key="6">
    <source>
        <dbReference type="EMBL" id="AAK60453.1"/>
    </source>
</evidence>
<feature type="active site" description="Proton acceptor" evidence="3">
    <location>
        <position position="191"/>
    </location>
</feature>
<evidence type="ECO:0000256" key="3">
    <source>
        <dbReference type="PIRSR" id="PIRSR000390-1"/>
    </source>
</evidence>
<dbReference type="GO" id="GO:0008483">
    <property type="term" value="F:transaminase activity"/>
    <property type="evidence" value="ECO:0007669"/>
    <property type="project" value="UniProtKB-KW"/>
</dbReference>
<reference evidence="6" key="1">
    <citation type="journal article" date="2002" name="J. Appl. Microbiol.">
        <title>Identification of the O-antigen biosynthesis genes of Escherichia coli O91 and development of a O91 PCR serotyping test.</title>
        <authorList>
            <person name="Perelle S."/>
            <person name="Dilasser F."/>
            <person name="Grout J."/>
            <person name="Fach P."/>
        </authorList>
    </citation>
    <scope>NUCLEOTIDE SEQUENCE</scope>
    <source>
        <strain evidence="6">ECA95</strain>
    </source>
</reference>
<evidence type="ECO:0000256" key="2">
    <source>
        <dbReference type="ARBA" id="ARBA00037999"/>
    </source>
</evidence>
<dbReference type="Pfam" id="PF01041">
    <property type="entry name" value="DegT_DnrJ_EryC1"/>
    <property type="match status" value="1"/>
</dbReference>
<dbReference type="Gene3D" id="3.40.640.10">
    <property type="entry name" value="Type I PLP-dependent aspartate aminotransferase-like (Major domain)"/>
    <property type="match status" value="1"/>
</dbReference>
<comment type="similarity">
    <text evidence="2 5">Belongs to the DegT/DnrJ/EryC1 family.</text>
</comment>
<dbReference type="InterPro" id="IPR015424">
    <property type="entry name" value="PyrdxlP-dep_Trfase"/>
</dbReference>
<dbReference type="InterPro" id="IPR000653">
    <property type="entry name" value="DegT/StrS_aminotransferase"/>
</dbReference>